<dbReference type="GO" id="GO:0005886">
    <property type="term" value="C:plasma membrane"/>
    <property type="evidence" value="ECO:0007669"/>
    <property type="project" value="UniProtKB-SubCell"/>
</dbReference>
<evidence type="ECO:0000259" key="23">
    <source>
        <dbReference type="PROSITE" id="PS50927"/>
    </source>
</evidence>
<dbReference type="PROSITE" id="PS00108">
    <property type="entry name" value="PROTEIN_KINASE_ST"/>
    <property type="match status" value="1"/>
</dbReference>
<dbReference type="Gene3D" id="2.90.10.10">
    <property type="entry name" value="Bulb-type lectin domain"/>
    <property type="match status" value="1"/>
</dbReference>
<dbReference type="PROSITE" id="PS50011">
    <property type="entry name" value="PROTEIN_KINASE_DOM"/>
    <property type="match status" value="1"/>
</dbReference>
<dbReference type="CDD" id="cd14066">
    <property type="entry name" value="STKc_IRAK"/>
    <property type="match status" value="1"/>
</dbReference>
<keyword evidence="13" id="KW-1015">Disulfide bond</keyword>
<dbReference type="Pfam" id="PF07714">
    <property type="entry name" value="PK_Tyr_Ser-Thr"/>
    <property type="match status" value="1"/>
</dbReference>
<dbReference type="FunFam" id="2.90.10.10:FF:000001">
    <property type="entry name" value="G-type lectin S-receptor-like serine/threonine-protein kinase"/>
    <property type="match status" value="1"/>
</dbReference>
<evidence type="ECO:0000259" key="24">
    <source>
        <dbReference type="PROSITE" id="PS50948"/>
    </source>
</evidence>
<keyword evidence="8 18" id="KW-0547">Nucleotide-binding</keyword>
<dbReference type="InterPro" id="IPR036426">
    <property type="entry name" value="Bulb-type_lectin_dom_sf"/>
</dbReference>
<dbReference type="InterPro" id="IPR000858">
    <property type="entry name" value="S_locus_glycoprot_dom"/>
</dbReference>
<dbReference type="SMART" id="SM00220">
    <property type="entry name" value="S_TKc"/>
    <property type="match status" value="1"/>
</dbReference>
<dbReference type="GO" id="GO:0048544">
    <property type="term" value="P:recognition of pollen"/>
    <property type="evidence" value="ECO:0007669"/>
    <property type="project" value="InterPro"/>
</dbReference>
<dbReference type="Proteomes" id="UP001359559">
    <property type="component" value="Unassembled WGS sequence"/>
</dbReference>
<dbReference type="CDD" id="cd00028">
    <property type="entry name" value="B_lectin"/>
    <property type="match status" value="1"/>
</dbReference>
<evidence type="ECO:0000256" key="19">
    <source>
        <dbReference type="SAM" id="MobiDB-lite"/>
    </source>
</evidence>
<dbReference type="PANTHER" id="PTHR27002:SF1105">
    <property type="entry name" value="S-LOCUS LECTIN KINASE FAMILY PROTEIN"/>
    <property type="match status" value="1"/>
</dbReference>
<reference evidence="25 26" key="1">
    <citation type="submission" date="2024-01" db="EMBL/GenBank/DDBJ databases">
        <title>The genomes of 5 underutilized Papilionoideae crops provide insights into root nodulation and disease resistance.</title>
        <authorList>
            <person name="Yuan L."/>
        </authorList>
    </citation>
    <scope>NUCLEOTIDE SEQUENCE [LARGE SCALE GENOMIC DNA]</scope>
    <source>
        <strain evidence="25">LY-2023</strain>
        <tissue evidence="25">Leaf</tissue>
    </source>
</reference>
<comment type="catalytic activity">
    <reaction evidence="16 18">
        <text>L-threonyl-[protein] + ATP = O-phospho-L-threonyl-[protein] + ADP + H(+)</text>
        <dbReference type="Rhea" id="RHEA:46608"/>
        <dbReference type="Rhea" id="RHEA-COMP:11060"/>
        <dbReference type="Rhea" id="RHEA-COMP:11605"/>
        <dbReference type="ChEBI" id="CHEBI:15378"/>
        <dbReference type="ChEBI" id="CHEBI:30013"/>
        <dbReference type="ChEBI" id="CHEBI:30616"/>
        <dbReference type="ChEBI" id="CHEBI:61977"/>
        <dbReference type="ChEBI" id="CHEBI:456216"/>
        <dbReference type="EC" id="2.7.11.1"/>
    </reaction>
</comment>
<evidence type="ECO:0000256" key="3">
    <source>
        <dbReference type="ARBA" id="ARBA00022527"/>
    </source>
</evidence>
<dbReference type="Pfam" id="PF08276">
    <property type="entry name" value="PAN_2"/>
    <property type="match status" value="1"/>
</dbReference>
<dbReference type="Pfam" id="PF01453">
    <property type="entry name" value="B_lectin"/>
    <property type="match status" value="1"/>
</dbReference>
<evidence type="ECO:0000256" key="2">
    <source>
        <dbReference type="ARBA" id="ARBA00022475"/>
    </source>
</evidence>
<keyword evidence="2" id="KW-1003">Cell membrane</keyword>
<evidence type="ECO:0000256" key="11">
    <source>
        <dbReference type="ARBA" id="ARBA00022989"/>
    </source>
</evidence>
<keyword evidence="6 20" id="KW-0812">Transmembrane</keyword>
<dbReference type="InterPro" id="IPR024171">
    <property type="entry name" value="SRK-like_kinase"/>
</dbReference>
<evidence type="ECO:0000256" key="14">
    <source>
        <dbReference type="ARBA" id="ARBA00023170"/>
    </source>
</evidence>
<keyword evidence="26" id="KW-1185">Reference proteome</keyword>
<evidence type="ECO:0000256" key="4">
    <source>
        <dbReference type="ARBA" id="ARBA00022536"/>
    </source>
</evidence>
<dbReference type="InterPro" id="IPR001245">
    <property type="entry name" value="Ser-Thr/Tyr_kinase_cat_dom"/>
</dbReference>
<dbReference type="FunFam" id="3.30.200.20:FF:000145">
    <property type="entry name" value="receptor-like serine/threonine-protein kinase SD1-8"/>
    <property type="match status" value="1"/>
</dbReference>
<dbReference type="GO" id="GO:0005524">
    <property type="term" value="F:ATP binding"/>
    <property type="evidence" value="ECO:0007669"/>
    <property type="project" value="UniProtKB-KW"/>
</dbReference>
<dbReference type="EMBL" id="JAYKXN010000004">
    <property type="protein sequence ID" value="KAK7293104.1"/>
    <property type="molecule type" value="Genomic_DNA"/>
</dbReference>
<evidence type="ECO:0000256" key="5">
    <source>
        <dbReference type="ARBA" id="ARBA00022679"/>
    </source>
</evidence>
<dbReference type="Gene3D" id="3.30.200.20">
    <property type="entry name" value="Phosphorylase Kinase, domain 1"/>
    <property type="match status" value="1"/>
</dbReference>
<keyword evidence="15" id="KW-0325">Glycoprotein</keyword>
<evidence type="ECO:0000256" key="1">
    <source>
        <dbReference type="ARBA" id="ARBA00004251"/>
    </source>
</evidence>
<comment type="caution">
    <text evidence="25">The sequence shown here is derived from an EMBL/GenBank/DDBJ whole genome shotgun (WGS) entry which is preliminary data.</text>
</comment>
<dbReference type="CDD" id="cd01098">
    <property type="entry name" value="PAN_AP_plant"/>
    <property type="match status" value="1"/>
</dbReference>
<evidence type="ECO:0000256" key="20">
    <source>
        <dbReference type="SAM" id="Phobius"/>
    </source>
</evidence>
<evidence type="ECO:0000313" key="25">
    <source>
        <dbReference type="EMBL" id="KAK7293104.1"/>
    </source>
</evidence>
<name>A0AAN9PD95_CLITE</name>
<feature type="chain" id="PRO_5042998380" description="Receptor-like serine/threonine-protein kinase" evidence="21">
    <location>
        <begin position="27"/>
        <end position="837"/>
    </location>
</feature>
<evidence type="ECO:0000256" key="9">
    <source>
        <dbReference type="ARBA" id="ARBA00022777"/>
    </source>
</evidence>
<evidence type="ECO:0000259" key="22">
    <source>
        <dbReference type="PROSITE" id="PS50011"/>
    </source>
</evidence>
<dbReference type="SMART" id="SM00473">
    <property type="entry name" value="PAN_AP"/>
    <property type="match status" value="1"/>
</dbReference>
<keyword evidence="3 18" id="KW-0723">Serine/threonine-protein kinase</keyword>
<evidence type="ECO:0000256" key="15">
    <source>
        <dbReference type="ARBA" id="ARBA00023180"/>
    </source>
</evidence>
<dbReference type="Gene3D" id="1.10.510.10">
    <property type="entry name" value="Transferase(Phosphotransferase) domain 1"/>
    <property type="match status" value="1"/>
</dbReference>
<keyword evidence="5 18" id="KW-0808">Transferase</keyword>
<keyword evidence="9 18" id="KW-0418">Kinase</keyword>
<dbReference type="InterPro" id="IPR008271">
    <property type="entry name" value="Ser/Thr_kinase_AS"/>
</dbReference>
<dbReference type="PROSITE" id="PS50927">
    <property type="entry name" value="BULB_LECTIN"/>
    <property type="match status" value="1"/>
</dbReference>
<comment type="catalytic activity">
    <reaction evidence="17 18">
        <text>L-seryl-[protein] + ATP = O-phospho-L-seryl-[protein] + ADP + H(+)</text>
        <dbReference type="Rhea" id="RHEA:17989"/>
        <dbReference type="Rhea" id="RHEA-COMP:9863"/>
        <dbReference type="Rhea" id="RHEA-COMP:11604"/>
        <dbReference type="ChEBI" id="CHEBI:15378"/>
        <dbReference type="ChEBI" id="CHEBI:29999"/>
        <dbReference type="ChEBI" id="CHEBI:30616"/>
        <dbReference type="ChEBI" id="CHEBI:83421"/>
        <dbReference type="ChEBI" id="CHEBI:456216"/>
        <dbReference type="EC" id="2.7.11.1"/>
    </reaction>
</comment>
<dbReference type="PANTHER" id="PTHR27002">
    <property type="entry name" value="RECEPTOR-LIKE SERINE/THREONINE-PROTEIN KINASE SD1-8"/>
    <property type="match status" value="1"/>
</dbReference>
<dbReference type="PIRSF" id="PIRSF000641">
    <property type="entry name" value="SRK"/>
    <property type="match status" value="1"/>
</dbReference>
<evidence type="ECO:0000313" key="26">
    <source>
        <dbReference type="Proteomes" id="UP001359559"/>
    </source>
</evidence>
<protein>
    <recommendedName>
        <fullName evidence="18">Receptor-like serine/threonine-protein kinase</fullName>
        <ecNumber evidence="18">2.7.11.1</ecNumber>
    </recommendedName>
</protein>
<keyword evidence="10 18" id="KW-0067">ATP-binding</keyword>
<keyword evidence="7 21" id="KW-0732">Signal</keyword>
<organism evidence="25 26">
    <name type="scientific">Clitoria ternatea</name>
    <name type="common">Butterfly pea</name>
    <dbReference type="NCBI Taxonomy" id="43366"/>
    <lineage>
        <taxon>Eukaryota</taxon>
        <taxon>Viridiplantae</taxon>
        <taxon>Streptophyta</taxon>
        <taxon>Embryophyta</taxon>
        <taxon>Tracheophyta</taxon>
        <taxon>Spermatophyta</taxon>
        <taxon>Magnoliopsida</taxon>
        <taxon>eudicotyledons</taxon>
        <taxon>Gunneridae</taxon>
        <taxon>Pentapetalae</taxon>
        <taxon>rosids</taxon>
        <taxon>fabids</taxon>
        <taxon>Fabales</taxon>
        <taxon>Fabaceae</taxon>
        <taxon>Papilionoideae</taxon>
        <taxon>50 kb inversion clade</taxon>
        <taxon>NPAAA clade</taxon>
        <taxon>indigoferoid/millettioid clade</taxon>
        <taxon>Phaseoleae</taxon>
        <taxon>Clitoria</taxon>
    </lineage>
</organism>
<feature type="domain" description="Apple" evidence="24">
    <location>
        <begin position="339"/>
        <end position="426"/>
    </location>
</feature>
<evidence type="ECO:0000256" key="18">
    <source>
        <dbReference type="PIRNR" id="PIRNR000641"/>
    </source>
</evidence>
<comment type="similarity">
    <text evidence="18">Belongs to the protein kinase superfamily. Ser/Thr protein kinase family.</text>
</comment>
<accession>A0AAN9PD95</accession>
<feature type="region of interest" description="Disordered" evidence="19">
    <location>
        <begin position="468"/>
        <end position="487"/>
    </location>
</feature>
<proteinExistence type="inferred from homology"/>
<evidence type="ECO:0000256" key="10">
    <source>
        <dbReference type="ARBA" id="ARBA00022840"/>
    </source>
</evidence>
<gene>
    <name evidence="25" type="ORF">RJT34_15965</name>
</gene>
<dbReference type="InterPro" id="IPR011009">
    <property type="entry name" value="Kinase-like_dom_sf"/>
</dbReference>
<evidence type="ECO:0000256" key="16">
    <source>
        <dbReference type="ARBA" id="ARBA00047899"/>
    </source>
</evidence>
<evidence type="ECO:0000256" key="17">
    <source>
        <dbReference type="ARBA" id="ARBA00048679"/>
    </source>
</evidence>
<dbReference type="PROSITE" id="PS50948">
    <property type="entry name" value="PAN"/>
    <property type="match status" value="1"/>
</dbReference>
<dbReference type="SUPFAM" id="SSF56112">
    <property type="entry name" value="Protein kinase-like (PK-like)"/>
    <property type="match status" value="1"/>
</dbReference>
<dbReference type="SUPFAM" id="SSF51110">
    <property type="entry name" value="alpha-D-mannose-specific plant lectins"/>
    <property type="match status" value="1"/>
</dbReference>
<keyword evidence="12 20" id="KW-0472">Membrane</keyword>
<keyword evidence="14" id="KW-0675">Receptor</keyword>
<feature type="signal peptide" evidence="21">
    <location>
        <begin position="1"/>
        <end position="26"/>
    </location>
</feature>
<evidence type="ECO:0000256" key="21">
    <source>
        <dbReference type="SAM" id="SignalP"/>
    </source>
</evidence>
<keyword evidence="4" id="KW-0245">EGF-like domain</keyword>
<dbReference type="Pfam" id="PF00954">
    <property type="entry name" value="S_locus_glycop"/>
    <property type="match status" value="1"/>
</dbReference>
<comment type="subcellular location">
    <subcellularLocation>
        <location evidence="1">Cell membrane</location>
        <topology evidence="1">Single-pass type I membrane protein</topology>
    </subcellularLocation>
</comment>
<dbReference type="InterPro" id="IPR003609">
    <property type="entry name" value="Pan_app"/>
</dbReference>
<evidence type="ECO:0000256" key="12">
    <source>
        <dbReference type="ARBA" id="ARBA00023136"/>
    </source>
</evidence>
<evidence type="ECO:0000256" key="7">
    <source>
        <dbReference type="ARBA" id="ARBA00022729"/>
    </source>
</evidence>
<evidence type="ECO:0000256" key="6">
    <source>
        <dbReference type="ARBA" id="ARBA00022692"/>
    </source>
</evidence>
<dbReference type="InterPro" id="IPR000719">
    <property type="entry name" value="Prot_kinase_dom"/>
</dbReference>
<feature type="domain" description="Bulb-type lectin" evidence="23">
    <location>
        <begin position="27"/>
        <end position="146"/>
    </location>
</feature>
<dbReference type="InterPro" id="IPR001480">
    <property type="entry name" value="Bulb-type_lectin_dom"/>
</dbReference>
<evidence type="ECO:0000256" key="8">
    <source>
        <dbReference type="ARBA" id="ARBA00022741"/>
    </source>
</evidence>
<dbReference type="GO" id="GO:0004674">
    <property type="term" value="F:protein serine/threonine kinase activity"/>
    <property type="evidence" value="ECO:0007669"/>
    <property type="project" value="UniProtKB-KW"/>
</dbReference>
<dbReference type="FunFam" id="1.10.510.10:FF:000060">
    <property type="entry name" value="G-type lectin S-receptor-like serine/threonine-protein kinase"/>
    <property type="match status" value="1"/>
</dbReference>
<feature type="transmembrane region" description="Helical" evidence="20">
    <location>
        <begin position="438"/>
        <end position="459"/>
    </location>
</feature>
<dbReference type="AlphaFoldDB" id="A0AAN9PD95"/>
<dbReference type="EC" id="2.7.11.1" evidence="18"/>
<keyword evidence="11 20" id="KW-1133">Transmembrane helix</keyword>
<evidence type="ECO:0000256" key="13">
    <source>
        <dbReference type="ARBA" id="ARBA00023157"/>
    </source>
</evidence>
<sequence>MRITTCTNLFFVLITLCLVFLDVGIATDIVTSSEFIKDPENITSRGGNFTLGFFSPENSTNRYVGIWWQPLFTVIWVANRNQPLRDSSGSVTISDEGNLVVLNGQGQVIWSSNVSKLGSDSTCKLLDSGNLVLQESKSGNNLWQSFEHPSHVFLPGMKLASNKREGAKINLISWRNPLNPSLGSFSFSVERLSLPEVFIWNETRPYWRTGPWNGKVFTGVPTMRSFYLSGIRVEDDGQGNVDLSYAYVDEAGFSINILNSQGNYQELKWDGEKREWLVTWNSHQLKCDVYGTCGPFASCNSQKSPTCSCLRGFEPRNKEEWNRQIWTSGCVRRIPLLQCERANNLNTSADNIADGFLKLQMVKVPDFADGSALTLKPDTCRSQCLENCSCIAYSYDAEIGCMSWTGNLIDIQQFSNGGLDLYIRVAHTELDKERHMRMIITVTVTIGTAVVVVCAYIMWRKISKHHARKRNSKGSHQFNGGGTPAESTSKNAIVELSQVKLQELSIFNFGKLVTATNNFHPSNILGQGGFGPVYKGQLQDGQEIAVKRLSRASGQGLEEFMNEVVVISKLQHRNLVRLLGCCIEGEEKMLIYEFMPNKSLDAYIFDPSKNELLVWKKRFNIIEGVARGLLYLHRDSRLKIIHRDLKASNILLDGELNPKISDFGMAKIFGGTDDQVNTRRIVGTYGYMSPEYAMLGLFSEKSDVFSYGVLLLEIASGRRNSSFCDNENPLTLLGFAWMQWKENNISPLMDPRVYDPDLYKYIFRCIHIGLLCVQESASDRPTMAAVISMLNSEIVDLPPPRKPAFILTQDMLGSMSFKKGNSLYSLNPVTISEIQGR</sequence>
<dbReference type="SMART" id="SM00108">
    <property type="entry name" value="B_lectin"/>
    <property type="match status" value="1"/>
</dbReference>
<feature type="domain" description="Protein kinase" evidence="22">
    <location>
        <begin position="519"/>
        <end position="795"/>
    </location>
</feature>